<evidence type="ECO:0000256" key="6">
    <source>
        <dbReference type="RuleBase" id="RU365090"/>
    </source>
</evidence>
<evidence type="ECO:0000256" key="4">
    <source>
        <dbReference type="ARBA" id="ARBA00023150"/>
    </source>
</evidence>
<evidence type="ECO:0000256" key="3">
    <source>
        <dbReference type="ARBA" id="ARBA00010763"/>
    </source>
</evidence>
<dbReference type="InterPro" id="IPR005110">
    <property type="entry name" value="MoeA_linker/N"/>
</dbReference>
<dbReference type="OrthoDB" id="9804758at2"/>
<dbReference type="SUPFAM" id="SSF63882">
    <property type="entry name" value="MoeA N-terminal region -like"/>
    <property type="match status" value="1"/>
</dbReference>
<dbReference type="NCBIfam" id="TIGR00177">
    <property type="entry name" value="molyb_syn"/>
    <property type="match status" value="1"/>
</dbReference>
<dbReference type="GO" id="GO:0046872">
    <property type="term" value="F:metal ion binding"/>
    <property type="evidence" value="ECO:0007669"/>
    <property type="project" value="UniProtKB-UniRule"/>
</dbReference>
<dbReference type="InterPro" id="IPR005111">
    <property type="entry name" value="MoeA_C_domain_IV"/>
</dbReference>
<dbReference type="GO" id="GO:0061599">
    <property type="term" value="F:molybdopterin molybdotransferase activity"/>
    <property type="evidence" value="ECO:0007669"/>
    <property type="project" value="UniProtKB-UniRule"/>
</dbReference>
<dbReference type="NCBIfam" id="NF045515">
    <property type="entry name" value="Glp_gephyrin"/>
    <property type="match status" value="1"/>
</dbReference>
<dbReference type="InterPro" id="IPR038987">
    <property type="entry name" value="MoeA-like"/>
</dbReference>
<dbReference type="Pfam" id="PF03453">
    <property type="entry name" value="MoeA_N"/>
    <property type="match status" value="1"/>
</dbReference>
<dbReference type="PANTHER" id="PTHR10192:SF5">
    <property type="entry name" value="GEPHYRIN"/>
    <property type="match status" value="1"/>
</dbReference>
<sequence length="408" mass="43813">MFFNVVSRKDFLLHCSTFPHTPKESVPLEEATGRPLASDVVSQEHLPLTSRSCMDGYALQAKDIFGAGESNPAYLELQAEIEIDAFPEFTLKPGHCARIPTGGCLPANANAVIMIEHTHDMGGTIEIRKSVAPYENVMHRGEDAEPGQTVLTAGTRLRVQDAGLLAALGIGEVTVHQRPKLAVLSTGNEVVPVQNVPRPGQVRDVNSFSIRALARQAGAEAHFLGIVPDKADALRQAMKHALAEHDAVFLSGGSSVGTRDLTVEVLEDLPDTEILVHGVAMSPGKPTILARQGHKAILGLPGQTASAHVVMLMLGLPLLRSLEADADAATPERFPVRAELTRNIASRQGREDFIRVRLEPRPDDLPLAHPVPGRSGLMRTLLQSHGLAAIPASSEGLYQGQHVNVLTY</sequence>
<dbReference type="InterPro" id="IPR036135">
    <property type="entry name" value="MoeA_linker/N_sf"/>
</dbReference>
<comment type="catalytic activity">
    <reaction evidence="5">
        <text>adenylyl-molybdopterin + molybdate = Mo-molybdopterin + AMP + H(+)</text>
        <dbReference type="Rhea" id="RHEA:35047"/>
        <dbReference type="ChEBI" id="CHEBI:15378"/>
        <dbReference type="ChEBI" id="CHEBI:36264"/>
        <dbReference type="ChEBI" id="CHEBI:62727"/>
        <dbReference type="ChEBI" id="CHEBI:71302"/>
        <dbReference type="ChEBI" id="CHEBI:456215"/>
        <dbReference type="EC" id="2.10.1.1"/>
    </reaction>
</comment>
<comment type="pathway">
    <text evidence="2 6">Cofactor biosynthesis; molybdopterin biosynthesis.</text>
</comment>
<keyword evidence="4 6" id="KW-0501">Molybdenum cofactor biosynthesis</keyword>
<dbReference type="InterPro" id="IPR036425">
    <property type="entry name" value="MoaB/Mog-like_dom_sf"/>
</dbReference>
<dbReference type="Gene3D" id="3.40.980.10">
    <property type="entry name" value="MoaB/Mog-like domain"/>
    <property type="match status" value="1"/>
</dbReference>
<keyword evidence="6 8" id="KW-0808">Transferase</keyword>
<dbReference type="UniPathway" id="UPA00344"/>
<proteinExistence type="inferred from homology"/>
<name>A0A1T4Y1G4_9BACT</name>
<dbReference type="InterPro" id="IPR036688">
    <property type="entry name" value="MoeA_C_domain_IV_sf"/>
</dbReference>
<protein>
    <recommendedName>
        <fullName evidence="6">Molybdopterin molybdenumtransferase</fullName>
        <ecNumber evidence="6">2.10.1.1</ecNumber>
    </recommendedName>
</protein>
<comment type="function">
    <text evidence="1 6">Catalyzes the insertion of molybdate into adenylated molybdopterin with the concomitant release of AMP.</text>
</comment>
<dbReference type="GO" id="GO:0006777">
    <property type="term" value="P:Mo-molybdopterin cofactor biosynthetic process"/>
    <property type="evidence" value="ECO:0007669"/>
    <property type="project" value="UniProtKB-UniRule"/>
</dbReference>
<keyword evidence="6" id="KW-0460">Magnesium</keyword>
<reference evidence="8 9" key="1">
    <citation type="submission" date="2017-02" db="EMBL/GenBank/DDBJ databases">
        <authorList>
            <person name="Peterson S.W."/>
        </authorList>
    </citation>
    <scope>NUCLEOTIDE SEQUENCE [LARGE SCALE GENOMIC DNA]</scope>
    <source>
        <strain evidence="8 9">DSM 16080</strain>
    </source>
</reference>
<keyword evidence="9" id="KW-1185">Reference proteome</keyword>
<dbReference type="Gene3D" id="2.40.340.10">
    <property type="entry name" value="MoeA, C-terminal, domain IV"/>
    <property type="match status" value="1"/>
</dbReference>
<dbReference type="Gene3D" id="3.90.105.10">
    <property type="entry name" value="Molybdopterin biosynthesis moea protein, domain 2"/>
    <property type="match status" value="1"/>
</dbReference>
<dbReference type="SMART" id="SM00852">
    <property type="entry name" value="MoCF_biosynth"/>
    <property type="match status" value="1"/>
</dbReference>
<evidence type="ECO:0000256" key="2">
    <source>
        <dbReference type="ARBA" id="ARBA00005046"/>
    </source>
</evidence>
<gene>
    <name evidence="8" type="ORF">SAMN02745704_02668</name>
</gene>
<evidence type="ECO:0000313" key="8">
    <source>
        <dbReference type="EMBL" id="SKA95616.1"/>
    </source>
</evidence>
<evidence type="ECO:0000259" key="7">
    <source>
        <dbReference type="SMART" id="SM00852"/>
    </source>
</evidence>
<keyword evidence="6" id="KW-0479">Metal-binding</keyword>
<accession>A0A1T4Y1G4</accession>
<dbReference type="GO" id="GO:0005829">
    <property type="term" value="C:cytosol"/>
    <property type="evidence" value="ECO:0007669"/>
    <property type="project" value="TreeGrafter"/>
</dbReference>
<keyword evidence="6" id="KW-0500">Molybdenum</keyword>
<evidence type="ECO:0000313" key="9">
    <source>
        <dbReference type="Proteomes" id="UP000190027"/>
    </source>
</evidence>
<dbReference type="Pfam" id="PF00994">
    <property type="entry name" value="MoCF_biosynth"/>
    <property type="match status" value="1"/>
</dbReference>
<dbReference type="EMBL" id="FUYC01000023">
    <property type="protein sequence ID" value="SKA95616.1"/>
    <property type="molecule type" value="Genomic_DNA"/>
</dbReference>
<dbReference type="STRING" id="1121449.SAMN02745704_02668"/>
<comment type="cofactor">
    <cofactor evidence="6">
        <name>Mg(2+)</name>
        <dbReference type="ChEBI" id="CHEBI:18420"/>
    </cofactor>
</comment>
<dbReference type="SUPFAM" id="SSF63867">
    <property type="entry name" value="MoeA C-terminal domain-like"/>
    <property type="match status" value="1"/>
</dbReference>
<dbReference type="PANTHER" id="PTHR10192">
    <property type="entry name" value="MOLYBDOPTERIN BIOSYNTHESIS PROTEIN"/>
    <property type="match status" value="1"/>
</dbReference>
<dbReference type="InterPro" id="IPR001453">
    <property type="entry name" value="MoaB/Mog_dom"/>
</dbReference>
<dbReference type="SUPFAM" id="SSF53218">
    <property type="entry name" value="Molybdenum cofactor biosynthesis proteins"/>
    <property type="match status" value="1"/>
</dbReference>
<organism evidence="8 9">
    <name type="scientific">Paucidesulfovibrio gracilis DSM 16080</name>
    <dbReference type="NCBI Taxonomy" id="1121449"/>
    <lineage>
        <taxon>Bacteria</taxon>
        <taxon>Pseudomonadati</taxon>
        <taxon>Thermodesulfobacteriota</taxon>
        <taxon>Desulfovibrionia</taxon>
        <taxon>Desulfovibrionales</taxon>
        <taxon>Desulfovibrionaceae</taxon>
        <taxon>Paucidesulfovibrio</taxon>
    </lineage>
</organism>
<dbReference type="Pfam" id="PF03454">
    <property type="entry name" value="MoeA_C"/>
    <property type="match status" value="1"/>
</dbReference>
<dbReference type="Gene3D" id="2.170.190.11">
    <property type="entry name" value="Molybdopterin biosynthesis moea protein, domain 3"/>
    <property type="match status" value="1"/>
</dbReference>
<comment type="similarity">
    <text evidence="3 6">Belongs to the MoeA family.</text>
</comment>
<dbReference type="EC" id="2.10.1.1" evidence="6"/>
<dbReference type="Proteomes" id="UP000190027">
    <property type="component" value="Unassembled WGS sequence"/>
</dbReference>
<evidence type="ECO:0000256" key="1">
    <source>
        <dbReference type="ARBA" id="ARBA00002901"/>
    </source>
</evidence>
<dbReference type="AlphaFoldDB" id="A0A1T4Y1G4"/>
<feature type="domain" description="MoaB/Mog" evidence="7">
    <location>
        <begin position="182"/>
        <end position="321"/>
    </location>
</feature>
<evidence type="ECO:0000256" key="5">
    <source>
        <dbReference type="ARBA" id="ARBA00047317"/>
    </source>
</evidence>
<dbReference type="CDD" id="cd00887">
    <property type="entry name" value="MoeA"/>
    <property type="match status" value="1"/>
</dbReference>
<dbReference type="RefSeq" id="WP_078718211.1">
    <property type="nucleotide sequence ID" value="NZ_FUYC01000023.1"/>
</dbReference>